<evidence type="ECO:0000313" key="3">
    <source>
        <dbReference type="Proteomes" id="UP000064029"/>
    </source>
</evidence>
<organism evidence="2 3">
    <name type="scientific">Burkholderia ubonensis</name>
    <dbReference type="NCBI Taxonomy" id="101571"/>
    <lineage>
        <taxon>Bacteria</taxon>
        <taxon>Pseudomonadati</taxon>
        <taxon>Pseudomonadota</taxon>
        <taxon>Betaproteobacteria</taxon>
        <taxon>Burkholderiales</taxon>
        <taxon>Burkholderiaceae</taxon>
        <taxon>Burkholderia</taxon>
        <taxon>Burkholderia cepacia complex</taxon>
    </lineage>
</organism>
<keyword evidence="1" id="KW-0472">Membrane</keyword>
<accession>A0A103RZ62</accession>
<keyword evidence="1" id="KW-0812">Transmembrane</keyword>
<evidence type="ECO:0000256" key="1">
    <source>
        <dbReference type="SAM" id="Phobius"/>
    </source>
</evidence>
<feature type="transmembrane region" description="Helical" evidence="1">
    <location>
        <begin position="66"/>
        <end position="85"/>
    </location>
</feature>
<dbReference type="AlphaFoldDB" id="A0A103RZ62"/>
<sequence length="118" mass="12904">MKLKEATIAMVVVLVACYIGAGAPPLDLLIKPSVVLNGLALKSGTWHYSNREDYAVPASEILASRFYTLIIAALCAACGIAVGRVKVTWKRLACFVAVAVALQFVFYYAQMRAFYLPW</sequence>
<dbReference type="RefSeq" id="WP_059748966.1">
    <property type="nucleotide sequence ID" value="NZ_CP013416.1"/>
</dbReference>
<dbReference type="OrthoDB" id="9008806at2"/>
<name>A0A103RZ62_9BURK</name>
<keyword evidence="1" id="KW-1133">Transmembrane helix</keyword>
<comment type="caution">
    <text evidence="2">The sequence shown here is derived from an EMBL/GenBank/DDBJ whole genome shotgun (WGS) entry which is preliminary data.</text>
</comment>
<feature type="transmembrane region" description="Helical" evidence="1">
    <location>
        <begin position="92"/>
        <end position="109"/>
    </location>
</feature>
<protein>
    <submittedName>
        <fullName evidence="2">Uncharacterized protein</fullName>
    </submittedName>
</protein>
<dbReference type="Proteomes" id="UP000064029">
    <property type="component" value="Unassembled WGS sequence"/>
</dbReference>
<gene>
    <name evidence="2" type="ORF">WJ33_13690</name>
</gene>
<reference evidence="2 3" key="1">
    <citation type="submission" date="2015-11" db="EMBL/GenBank/DDBJ databases">
        <title>Expanding the genomic diversity of Burkholderia species for the development of highly accurate diagnostics.</title>
        <authorList>
            <person name="Sahl J."/>
            <person name="Keim P."/>
            <person name="Wagner D."/>
        </authorList>
    </citation>
    <scope>NUCLEOTIDE SEQUENCE [LARGE SCALE GENOMIC DNA]</scope>
    <source>
        <strain evidence="2 3">MSMB2036</strain>
    </source>
</reference>
<proteinExistence type="predicted"/>
<dbReference type="EMBL" id="LOXM01000009">
    <property type="protein sequence ID" value="KVG76724.1"/>
    <property type="molecule type" value="Genomic_DNA"/>
</dbReference>
<evidence type="ECO:0000313" key="2">
    <source>
        <dbReference type="EMBL" id="KVG76724.1"/>
    </source>
</evidence>
<dbReference type="PROSITE" id="PS51257">
    <property type="entry name" value="PROKAR_LIPOPROTEIN"/>
    <property type="match status" value="1"/>
</dbReference>